<protein>
    <submittedName>
        <fullName evidence="1">Uncharacterized protein</fullName>
    </submittedName>
</protein>
<accession>A0A1A7NNY8</accession>
<sequence length="59" mass="7348">MQKYKTSRIYQQIFKIKKNLKIKCEIFLKFDPNHLRVVRKIRIKNKIIILWSRAVFEQL</sequence>
<keyword evidence="2" id="KW-1185">Reference proteome</keyword>
<dbReference type="EMBL" id="JTJM01000052">
    <property type="protein sequence ID" value="OBW90789.1"/>
    <property type="molecule type" value="Genomic_DNA"/>
</dbReference>
<comment type="caution">
    <text evidence="1">The sequence shown here is derived from an EMBL/GenBank/DDBJ whole genome shotgun (WGS) entry which is preliminary data.</text>
</comment>
<proteinExistence type="predicted"/>
<dbReference type="AlphaFoldDB" id="A0A1A7NNY8"/>
<dbReference type="Proteomes" id="UP000243558">
    <property type="component" value="Unassembled WGS sequence"/>
</dbReference>
<gene>
    <name evidence="1" type="ORF">QV01_09565</name>
</gene>
<name>A0A1A7NNY8_9PAST</name>
<evidence type="ECO:0000313" key="1">
    <source>
        <dbReference type="EMBL" id="OBW90789.1"/>
    </source>
</evidence>
<organism evidence="1 2">
    <name type="scientific">Gallibacterium genomosp. 3</name>
    <dbReference type="NCBI Taxonomy" id="505345"/>
    <lineage>
        <taxon>Bacteria</taxon>
        <taxon>Pseudomonadati</taxon>
        <taxon>Pseudomonadota</taxon>
        <taxon>Gammaproteobacteria</taxon>
        <taxon>Pasteurellales</taxon>
        <taxon>Pasteurellaceae</taxon>
        <taxon>Gallibacterium</taxon>
    </lineage>
</organism>
<reference evidence="1 2" key="1">
    <citation type="submission" date="2014-11" db="EMBL/GenBank/DDBJ databases">
        <title>Pan-genome of Gallibacterium spp.</title>
        <authorList>
            <person name="Kudirkiene E."/>
            <person name="Bojesen A.M."/>
        </authorList>
    </citation>
    <scope>NUCLEOTIDE SEQUENCE [LARGE SCALE GENOMIC DNA]</scope>
    <source>
        <strain evidence="1 2">F151</strain>
    </source>
</reference>
<evidence type="ECO:0000313" key="2">
    <source>
        <dbReference type="Proteomes" id="UP000243558"/>
    </source>
</evidence>